<feature type="domain" description="Antitoxin SocA-like Panacea" evidence="1">
    <location>
        <begin position="29"/>
        <end position="138"/>
    </location>
</feature>
<protein>
    <recommendedName>
        <fullName evidence="1">Antitoxin SocA-like Panacea domain-containing protein</fullName>
    </recommendedName>
</protein>
<dbReference type="Pfam" id="PF13274">
    <property type="entry name" value="SocA_Panacea"/>
    <property type="match status" value="1"/>
</dbReference>
<dbReference type="Proteomes" id="UP000060487">
    <property type="component" value="Unassembled WGS sequence"/>
</dbReference>
<gene>
    <name evidence="2" type="ORF">ASN18_0820</name>
</gene>
<evidence type="ECO:0000259" key="1">
    <source>
        <dbReference type="Pfam" id="PF13274"/>
    </source>
</evidence>
<sequence>MLIDHNREKTINAIIYFSNNTKPCGITKLCKLLYYLDFLHFKETGRSVTGMDYYAWKFGPVPAALYDEIDKAEFKPDLKASIAIQTTEKNKIIKPKKHFNDIFFTKRELRILKNVAFMFKDANTEDIVEASHLPNLPWDKTVENKGLYEKIDYLLSLDNTAGSISVEEALERISDREEMKKVFSG</sequence>
<evidence type="ECO:0000313" key="3">
    <source>
        <dbReference type="Proteomes" id="UP000060487"/>
    </source>
</evidence>
<evidence type="ECO:0000313" key="2">
    <source>
        <dbReference type="EMBL" id="KWT91702.1"/>
    </source>
</evidence>
<accession>A0ABR5SHQ2</accession>
<keyword evidence="3" id="KW-1185">Reference proteome</keyword>
<dbReference type="RefSeq" id="WP_085051345.1">
    <property type="nucleotide sequence ID" value="NZ_LNQR01000030.1"/>
</dbReference>
<comment type="caution">
    <text evidence="2">The sequence shown here is derived from an EMBL/GenBank/DDBJ whole genome shotgun (WGS) entry which is preliminary data.</text>
</comment>
<organism evidence="2 3">
    <name type="scientific">Candidatus Magnetominusculus xianensis</name>
    <dbReference type="NCBI Taxonomy" id="1748249"/>
    <lineage>
        <taxon>Bacteria</taxon>
        <taxon>Pseudomonadati</taxon>
        <taxon>Nitrospirota</taxon>
        <taxon>Nitrospiria</taxon>
        <taxon>Nitrospirales</taxon>
        <taxon>Nitrospiraceae</taxon>
        <taxon>Candidatus Magnetominusculus</taxon>
    </lineage>
</organism>
<proteinExistence type="predicted"/>
<dbReference type="EMBL" id="LNQR01000030">
    <property type="protein sequence ID" value="KWT91702.1"/>
    <property type="molecule type" value="Genomic_DNA"/>
</dbReference>
<name>A0ABR5SHQ2_9BACT</name>
<dbReference type="InterPro" id="IPR025272">
    <property type="entry name" value="SocA_Panacea"/>
</dbReference>
<reference evidence="2 3" key="1">
    <citation type="submission" date="2015-11" db="EMBL/GenBank/DDBJ databases">
        <authorList>
            <person name="Lin W."/>
        </authorList>
    </citation>
    <scope>NUCLEOTIDE SEQUENCE [LARGE SCALE GENOMIC DNA]</scope>
    <source>
        <strain evidence="2 3">HCH-1</strain>
    </source>
</reference>